<dbReference type="EMBL" id="GEDV01004761">
    <property type="protein sequence ID" value="JAP83796.1"/>
    <property type="molecule type" value="Transcribed_RNA"/>
</dbReference>
<dbReference type="Gene3D" id="2.10.80.10">
    <property type="entry name" value="Lipase, subunit A"/>
    <property type="match status" value="1"/>
</dbReference>
<protein>
    <submittedName>
        <fullName evidence="2">Ixodegrin B</fullName>
    </submittedName>
</protein>
<accession>A0A131YZZ8</accession>
<proteinExistence type="predicted"/>
<dbReference type="AlphaFoldDB" id="A0A131YZZ8"/>
<evidence type="ECO:0000313" key="2">
    <source>
        <dbReference type="EMBL" id="JAP83796.1"/>
    </source>
</evidence>
<organism evidence="2">
    <name type="scientific">Rhipicephalus appendiculatus</name>
    <name type="common">Brown ear tick</name>
    <dbReference type="NCBI Taxonomy" id="34631"/>
    <lineage>
        <taxon>Eukaryota</taxon>
        <taxon>Metazoa</taxon>
        <taxon>Ecdysozoa</taxon>
        <taxon>Arthropoda</taxon>
        <taxon>Chelicerata</taxon>
        <taxon>Arachnida</taxon>
        <taxon>Acari</taxon>
        <taxon>Parasitiformes</taxon>
        <taxon>Ixodida</taxon>
        <taxon>Ixodoidea</taxon>
        <taxon>Ixodidae</taxon>
        <taxon>Rhipicephalinae</taxon>
        <taxon>Rhipicephalus</taxon>
        <taxon>Rhipicephalus</taxon>
    </lineage>
</organism>
<feature type="signal peptide" evidence="1">
    <location>
        <begin position="1"/>
        <end position="27"/>
    </location>
</feature>
<feature type="chain" id="PRO_5007286428" evidence="1">
    <location>
        <begin position="28"/>
        <end position="132"/>
    </location>
</feature>
<keyword evidence="1" id="KW-0732">Signal</keyword>
<evidence type="ECO:0000256" key="1">
    <source>
        <dbReference type="SAM" id="SignalP"/>
    </source>
</evidence>
<reference evidence="2" key="1">
    <citation type="journal article" date="2016" name="Ticks Tick Borne Dis.">
        <title>De novo assembly and annotation of the salivary gland transcriptome of Rhipicephalus appendiculatus male and female ticks during blood feeding.</title>
        <authorList>
            <person name="de Castro M.H."/>
            <person name="de Klerk D."/>
            <person name="Pienaar R."/>
            <person name="Latif A.A."/>
            <person name="Rees D.J."/>
            <person name="Mans B.J."/>
        </authorList>
    </citation>
    <scope>NUCLEOTIDE SEQUENCE</scope>
    <source>
        <tissue evidence="2">Salivary glands</tissue>
    </source>
</reference>
<name>A0A131YZZ8_RHIAP</name>
<sequence length="132" mass="14430">MSTSSVIGAMFLVLISVVPSLNYPIWGGWVIGDYFPDLGCAESEGEGIKRPTWPTWPPGEEPTMKGVGDSCKNSSECYPGLCCLREDHVDTCQFSSMYGEKCTPGQIKGGVYHKYGPCYYGDDFCINGTCWA</sequence>